<accession>A0A6M3KD50</accession>
<evidence type="ECO:0000256" key="1">
    <source>
        <dbReference type="SAM" id="MobiDB-lite"/>
    </source>
</evidence>
<sequence>MDYFIIVTTGHVKQYFERNQDGIFVCTGQEFFCTDLCDYEDGAGNPIDPPKYKYQPYDMVQPNQDERR</sequence>
<gene>
    <name evidence="2" type="ORF">MM415A00826_0010</name>
</gene>
<evidence type="ECO:0000313" key="2">
    <source>
        <dbReference type="EMBL" id="QJA79859.1"/>
    </source>
</evidence>
<feature type="region of interest" description="Disordered" evidence="1">
    <location>
        <begin position="45"/>
        <end position="68"/>
    </location>
</feature>
<protein>
    <submittedName>
        <fullName evidence="2">Uncharacterized protein</fullName>
    </submittedName>
</protein>
<name>A0A6M3KD50_9ZZZZ</name>
<dbReference type="EMBL" id="MT142397">
    <property type="protein sequence ID" value="QJA79859.1"/>
    <property type="molecule type" value="Genomic_DNA"/>
</dbReference>
<dbReference type="AlphaFoldDB" id="A0A6M3KD50"/>
<reference evidence="2" key="1">
    <citation type="submission" date="2020-03" db="EMBL/GenBank/DDBJ databases">
        <title>The deep terrestrial virosphere.</title>
        <authorList>
            <person name="Holmfeldt K."/>
            <person name="Nilsson E."/>
            <person name="Simone D."/>
            <person name="Lopez-Fernandez M."/>
            <person name="Wu X."/>
            <person name="de Brujin I."/>
            <person name="Lundin D."/>
            <person name="Andersson A."/>
            <person name="Bertilsson S."/>
            <person name="Dopson M."/>
        </authorList>
    </citation>
    <scope>NUCLEOTIDE SEQUENCE</scope>
    <source>
        <strain evidence="2">MM415A00826</strain>
    </source>
</reference>
<proteinExistence type="predicted"/>
<organism evidence="2">
    <name type="scientific">viral metagenome</name>
    <dbReference type="NCBI Taxonomy" id="1070528"/>
    <lineage>
        <taxon>unclassified sequences</taxon>
        <taxon>metagenomes</taxon>
        <taxon>organismal metagenomes</taxon>
    </lineage>
</organism>